<evidence type="ECO:0000256" key="1">
    <source>
        <dbReference type="ARBA" id="ARBA00001946"/>
    </source>
</evidence>
<evidence type="ECO:0000256" key="3">
    <source>
        <dbReference type="ARBA" id="ARBA00012640"/>
    </source>
</evidence>
<evidence type="ECO:0000256" key="4">
    <source>
        <dbReference type="ARBA" id="ARBA00022605"/>
    </source>
</evidence>
<dbReference type="AlphaFoldDB" id="Q08VR2"/>
<evidence type="ECO:0000256" key="5">
    <source>
        <dbReference type="ARBA" id="ARBA00022723"/>
    </source>
</evidence>
<evidence type="ECO:0000313" key="13">
    <source>
        <dbReference type="Proteomes" id="UP000032702"/>
    </source>
</evidence>
<dbReference type="GO" id="GO:0005737">
    <property type="term" value="C:cytoplasm"/>
    <property type="evidence" value="ECO:0007669"/>
    <property type="project" value="TreeGrafter"/>
</dbReference>
<dbReference type="GO" id="GO:0000287">
    <property type="term" value="F:magnesium ion binding"/>
    <property type="evidence" value="ECO:0007669"/>
    <property type="project" value="TreeGrafter"/>
</dbReference>
<evidence type="ECO:0000256" key="9">
    <source>
        <dbReference type="ARBA" id="ARBA00048138"/>
    </source>
</evidence>
<sequence>MAGRGQGREGVPRLRRGIPERRASCRPARGADAVGMPFRPPGQQRAAPDSRQAVVVNPDAGVRNASREGGTDGGHVFSVSESVGGWTESRGAGTMEANARFWERMMDAERERFWRAAVAAMLLAWGFAGCRESQPDVSCQVLDPEQAWHGTNRSQLDALMKTYGRCASTYNEARKPIAAFDWDNTVIKNDVGDATFFYMLAHDEVFQPPGKNWRLTSPWLTGDAVTALDAACGALVEAGSRLPTSSQPACAQELLTIYSEGKTTAGKAAWGGWNYRRMEPSYAWLAQLLAGHTRAEVRAIAEAAMAENLGNPIDTKQTIGSASVTHWVRVPGQMKDLLTSMQANGFDLWIISASPQAVVEPWAQGVGIDASHVIGIRTLEEGGKLGYNLEGCGDVPNGANDGQGQVRGNSLITYIDGKRCWMNKVLFGVTGAAALEPNPDVSKRPLFAAGDSDTDLTFMRDATALRLAINRNKKELMCNAYRNDDGRWLINPMFIQPRPQQAEPYACATTACKAADGASIPCTDGMGAPIADQADTVF</sequence>
<dbReference type="EC" id="3.1.3.3" evidence="3"/>
<name>Q08VR2_STIAD</name>
<evidence type="ECO:0000256" key="6">
    <source>
        <dbReference type="ARBA" id="ARBA00022801"/>
    </source>
</evidence>
<comment type="cofactor">
    <cofactor evidence="1">
        <name>Mg(2+)</name>
        <dbReference type="ChEBI" id="CHEBI:18420"/>
    </cofactor>
</comment>
<organism evidence="12 13">
    <name type="scientific">Stigmatella aurantiaca (strain DW4/3-1)</name>
    <dbReference type="NCBI Taxonomy" id="378806"/>
    <lineage>
        <taxon>Bacteria</taxon>
        <taxon>Pseudomonadati</taxon>
        <taxon>Myxococcota</taxon>
        <taxon>Myxococcia</taxon>
        <taxon>Myxococcales</taxon>
        <taxon>Cystobacterineae</taxon>
        <taxon>Archangiaceae</taxon>
        <taxon>Stigmatella</taxon>
    </lineage>
</organism>
<proteinExistence type="predicted"/>
<dbReference type="GO" id="GO:0006564">
    <property type="term" value="P:L-serine biosynthetic process"/>
    <property type="evidence" value="ECO:0007669"/>
    <property type="project" value="UniProtKB-KW"/>
</dbReference>
<reference evidence="12 13" key="1">
    <citation type="submission" date="2006-04" db="EMBL/GenBank/DDBJ databases">
        <authorList>
            <person name="Nierman W.C."/>
        </authorList>
    </citation>
    <scope>NUCLEOTIDE SEQUENCE [LARGE SCALE GENOMIC DNA]</scope>
    <source>
        <strain evidence="12 13">DW4/3-1</strain>
    </source>
</reference>
<keyword evidence="7" id="KW-0460">Magnesium</keyword>
<evidence type="ECO:0000256" key="2">
    <source>
        <dbReference type="ARBA" id="ARBA00005135"/>
    </source>
</evidence>
<dbReference type="Pfam" id="PF12710">
    <property type="entry name" value="HAD"/>
    <property type="match status" value="1"/>
</dbReference>
<keyword evidence="8" id="KW-0718">Serine biosynthesis</keyword>
<dbReference type="SUPFAM" id="SSF56784">
    <property type="entry name" value="HAD-like"/>
    <property type="match status" value="1"/>
</dbReference>
<evidence type="ECO:0000256" key="10">
    <source>
        <dbReference type="ARBA" id="ARBA00048523"/>
    </source>
</evidence>
<evidence type="ECO:0000256" key="8">
    <source>
        <dbReference type="ARBA" id="ARBA00023299"/>
    </source>
</evidence>
<gene>
    <name evidence="12" type="ORF">STIAU_8129</name>
</gene>
<dbReference type="InterPro" id="IPR023214">
    <property type="entry name" value="HAD_sf"/>
</dbReference>
<dbReference type="Gene3D" id="3.40.50.1000">
    <property type="entry name" value="HAD superfamily/HAD-like"/>
    <property type="match status" value="2"/>
</dbReference>
<dbReference type="EMBL" id="AAMD01000111">
    <property type="protein sequence ID" value="EAU64591.1"/>
    <property type="molecule type" value="Genomic_DNA"/>
</dbReference>
<dbReference type="InterPro" id="IPR050582">
    <property type="entry name" value="HAD-like_SerB"/>
</dbReference>
<feature type="compositionally biased region" description="Basic and acidic residues" evidence="11">
    <location>
        <begin position="1"/>
        <end position="23"/>
    </location>
</feature>
<dbReference type="GO" id="GO:0036424">
    <property type="term" value="F:L-phosphoserine phosphatase activity"/>
    <property type="evidence" value="ECO:0007669"/>
    <property type="project" value="TreeGrafter"/>
</dbReference>
<comment type="catalytic activity">
    <reaction evidence="9">
        <text>O-phospho-L-serine + H2O = L-serine + phosphate</text>
        <dbReference type="Rhea" id="RHEA:21208"/>
        <dbReference type="ChEBI" id="CHEBI:15377"/>
        <dbReference type="ChEBI" id="CHEBI:33384"/>
        <dbReference type="ChEBI" id="CHEBI:43474"/>
        <dbReference type="ChEBI" id="CHEBI:57524"/>
        <dbReference type="EC" id="3.1.3.3"/>
    </reaction>
</comment>
<keyword evidence="12" id="KW-0449">Lipoprotein</keyword>
<protein>
    <recommendedName>
        <fullName evidence="3">phosphoserine phosphatase</fullName>
        <ecNumber evidence="3">3.1.3.3</ecNumber>
    </recommendedName>
</protein>
<keyword evidence="5" id="KW-0479">Metal-binding</keyword>
<dbReference type="PANTHER" id="PTHR43344:SF2">
    <property type="entry name" value="PHOSPHOSERINE PHOSPHATASE"/>
    <property type="match status" value="1"/>
</dbReference>
<evidence type="ECO:0000256" key="7">
    <source>
        <dbReference type="ARBA" id="ARBA00022842"/>
    </source>
</evidence>
<comment type="catalytic activity">
    <reaction evidence="10">
        <text>O-phospho-D-serine + H2O = D-serine + phosphate</text>
        <dbReference type="Rhea" id="RHEA:24873"/>
        <dbReference type="ChEBI" id="CHEBI:15377"/>
        <dbReference type="ChEBI" id="CHEBI:35247"/>
        <dbReference type="ChEBI" id="CHEBI:43474"/>
        <dbReference type="ChEBI" id="CHEBI:58680"/>
        <dbReference type="EC" id="3.1.3.3"/>
    </reaction>
</comment>
<evidence type="ECO:0000313" key="12">
    <source>
        <dbReference type="EMBL" id="EAU64591.1"/>
    </source>
</evidence>
<comment type="caution">
    <text evidence="12">The sequence shown here is derived from an EMBL/GenBank/DDBJ whole genome shotgun (WGS) entry which is preliminary data.</text>
</comment>
<dbReference type="InterPro" id="IPR036412">
    <property type="entry name" value="HAD-like_sf"/>
</dbReference>
<dbReference type="PANTHER" id="PTHR43344">
    <property type="entry name" value="PHOSPHOSERINE PHOSPHATASE"/>
    <property type="match status" value="1"/>
</dbReference>
<keyword evidence="4" id="KW-0028">Amino-acid biosynthesis</keyword>
<feature type="region of interest" description="Disordered" evidence="11">
    <location>
        <begin position="1"/>
        <end position="51"/>
    </location>
</feature>
<keyword evidence="6" id="KW-0378">Hydrolase</keyword>
<dbReference type="Proteomes" id="UP000032702">
    <property type="component" value="Unassembled WGS sequence"/>
</dbReference>
<comment type="pathway">
    <text evidence="2">Amino-acid biosynthesis; L-serine biosynthesis; L-serine from 3-phospho-D-glycerate: step 3/3.</text>
</comment>
<evidence type="ECO:0000256" key="11">
    <source>
        <dbReference type="SAM" id="MobiDB-lite"/>
    </source>
</evidence>
<dbReference type="PATRIC" id="fig|378806.16.peg.3554"/>
<accession>Q08VR2</accession>